<dbReference type="PANTHER" id="PTHR12848:SF16">
    <property type="entry name" value="REGULATORY-ASSOCIATED PROTEIN OF MTOR"/>
    <property type="match status" value="1"/>
</dbReference>
<dbReference type="PANTHER" id="PTHR12848">
    <property type="entry name" value="REGULATORY-ASSOCIATED PROTEIN OF MTOR"/>
    <property type="match status" value="1"/>
</dbReference>
<evidence type="ECO:0000259" key="3">
    <source>
        <dbReference type="SMART" id="SM01302"/>
    </source>
</evidence>
<evidence type="ECO:0000256" key="1">
    <source>
        <dbReference type="ARBA" id="ARBA00022574"/>
    </source>
</evidence>
<feature type="domain" description="Raptor N-terminal CASPase-like" evidence="3">
    <location>
        <begin position="21"/>
        <end position="155"/>
    </location>
</feature>
<dbReference type="InterPro" id="IPR029347">
    <property type="entry name" value="Raptor_N"/>
</dbReference>
<evidence type="ECO:0000313" key="5">
    <source>
        <dbReference type="Proteomes" id="UP000008312"/>
    </source>
</evidence>
<protein>
    <recommendedName>
        <fullName evidence="3">Raptor N-terminal CASPase-like domain-containing protein</fullName>
    </recommendedName>
</protein>
<reference evidence="4" key="1">
    <citation type="submission" date="2010-02" db="EMBL/GenBank/DDBJ databases">
        <title>Sequencing and annotation of the Blastocystis hominis genome.</title>
        <authorList>
            <person name="Wincker P."/>
        </authorList>
    </citation>
    <scope>NUCLEOTIDE SEQUENCE</scope>
    <source>
        <strain evidence="4">Singapore isolate B</strain>
    </source>
</reference>
<proteinExistence type="predicted"/>
<dbReference type="InParanoid" id="D8LUT8"/>
<dbReference type="RefSeq" id="XP_012893625.1">
    <property type="nucleotide sequence ID" value="XM_013038171.1"/>
</dbReference>
<dbReference type="SMART" id="SM01302">
    <property type="entry name" value="Raptor_N"/>
    <property type="match status" value="1"/>
</dbReference>
<dbReference type="GO" id="GO:0071230">
    <property type="term" value="P:cellular response to amino acid stimulus"/>
    <property type="evidence" value="ECO:0007669"/>
    <property type="project" value="TreeGrafter"/>
</dbReference>
<evidence type="ECO:0000256" key="2">
    <source>
        <dbReference type="ARBA" id="ARBA00022737"/>
    </source>
</evidence>
<dbReference type="GO" id="GO:0031931">
    <property type="term" value="C:TORC1 complex"/>
    <property type="evidence" value="ECO:0007669"/>
    <property type="project" value="InterPro"/>
</dbReference>
<evidence type="ECO:0000313" key="4">
    <source>
        <dbReference type="EMBL" id="CBK19577.2"/>
    </source>
</evidence>
<dbReference type="PRINTS" id="PR01547">
    <property type="entry name" value="YEAST176DUF"/>
</dbReference>
<organism evidence="4">
    <name type="scientific">Blastocystis hominis</name>
    <dbReference type="NCBI Taxonomy" id="12968"/>
    <lineage>
        <taxon>Eukaryota</taxon>
        <taxon>Sar</taxon>
        <taxon>Stramenopiles</taxon>
        <taxon>Bigyra</taxon>
        <taxon>Opalozoa</taxon>
        <taxon>Opalinata</taxon>
        <taxon>Blastocystidae</taxon>
        <taxon>Blastocystis</taxon>
    </lineage>
</organism>
<dbReference type="AlphaFoldDB" id="D8LUT8"/>
<sequence length="427" mass="49149">MNRNRGGITERNIGFEIAIQNLQQKEGILEVISSSLRQLYKSLVYSPGRVFLSFLFSTHTQYQFKSLNDPCLNSVESAIQEIRQNTESTSKSRVLFHYNGHGVLTPSSLGEIWLFNRNYDKYKPVSILSIHTWLKSPVLYVMDCSLAGMLLDHFRELYVDSMEEEMNNILFLGACDSGEFLPEHEDFPVDLFTMCLTDPIRVSIRWFLHHQKFQPFSRVRNNPKGESIEEDYAYRLEGEPFDHDLPKGKLHMIFNCITDSIAWSILDESTYHLLFNTDEMVAALFRNFLLAQRVMSLFNCHPVSYPRFSDQSMHPLWKVRFFFASVLIRLDLGFRHRGVSLPVLRGAEGVFHHHARRSPGKTPRPAAAFPAQLGAVVPQLVQAAAGAAAQRAARSQVLRVLQVHLQNRLLPLHLLRPREFRADFWNS</sequence>
<dbReference type="GO" id="GO:0030307">
    <property type="term" value="P:positive regulation of cell growth"/>
    <property type="evidence" value="ECO:0007669"/>
    <property type="project" value="TreeGrafter"/>
</dbReference>
<dbReference type="GO" id="GO:0030674">
    <property type="term" value="F:protein-macromolecule adaptor activity"/>
    <property type="evidence" value="ECO:0007669"/>
    <property type="project" value="TreeGrafter"/>
</dbReference>
<dbReference type="InterPro" id="IPR004083">
    <property type="entry name" value="Raptor"/>
</dbReference>
<keyword evidence="1" id="KW-0853">WD repeat</keyword>
<dbReference type="Proteomes" id="UP000008312">
    <property type="component" value="Unassembled WGS sequence"/>
</dbReference>
<dbReference type="GO" id="GO:0005737">
    <property type="term" value="C:cytoplasm"/>
    <property type="evidence" value="ECO:0007669"/>
    <property type="project" value="TreeGrafter"/>
</dbReference>
<name>D8LUT8_BLAHO</name>
<dbReference type="OrthoDB" id="10262360at2759"/>
<dbReference type="EMBL" id="FN668638">
    <property type="protein sequence ID" value="CBK19577.2"/>
    <property type="molecule type" value="Genomic_DNA"/>
</dbReference>
<dbReference type="GO" id="GO:0031929">
    <property type="term" value="P:TOR signaling"/>
    <property type="evidence" value="ECO:0007669"/>
    <property type="project" value="InterPro"/>
</dbReference>
<keyword evidence="2" id="KW-0677">Repeat</keyword>
<gene>
    <name evidence="4" type="ORF">GSBLH_T00000037001</name>
</gene>
<dbReference type="Pfam" id="PF14538">
    <property type="entry name" value="Raptor_N"/>
    <property type="match status" value="1"/>
</dbReference>
<keyword evidence="5" id="KW-1185">Reference proteome</keyword>
<accession>D8LUT8</accession>
<dbReference type="GO" id="GO:0010506">
    <property type="term" value="P:regulation of autophagy"/>
    <property type="evidence" value="ECO:0007669"/>
    <property type="project" value="TreeGrafter"/>
</dbReference>
<dbReference type="GO" id="GO:0009267">
    <property type="term" value="P:cellular response to starvation"/>
    <property type="evidence" value="ECO:0007669"/>
    <property type="project" value="TreeGrafter"/>
</dbReference>
<dbReference type="GeneID" id="24917359"/>